<gene>
    <name evidence="1" type="ORF">IWW38_001259</name>
</gene>
<name>A0ACC1M7S5_9FUNG</name>
<dbReference type="EMBL" id="JANBVB010000049">
    <property type="protein sequence ID" value="KAJ2898751.1"/>
    <property type="molecule type" value="Genomic_DNA"/>
</dbReference>
<protein>
    <submittedName>
        <fullName evidence="1">Uncharacterized protein</fullName>
    </submittedName>
</protein>
<dbReference type="Proteomes" id="UP001139981">
    <property type="component" value="Unassembled WGS sequence"/>
</dbReference>
<evidence type="ECO:0000313" key="1">
    <source>
        <dbReference type="EMBL" id="KAJ2898751.1"/>
    </source>
</evidence>
<reference evidence="1" key="1">
    <citation type="submission" date="2022-07" db="EMBL/GenBank/DDBJ databases">
        <title>Phylogenomic reconstructions and comparative analyses of Kickxellomycotina fungi.</title>
        <authorList>
            <person name="Reynolds N.K."/>
            <person name="Stajich J.E."/>
            <person name="Barry K."/>
            <person name="Grigoriev I.V."/>
            <person name="Crous P."/>
            <person name="Smith M.E."/>
        </authorList>
    </citation>
    <scope>NUCLEOTIDE SEQUENCE</scope>
    <source>
        <strain evidence="1">CBS 190363</strain>
    </source>
</reference>
<evidence type="ECO:0000313" key="2">
    <source>
        <dbReference type="Proteomes" id="UP001139981"/>
    </source>
</evidence>
<keyword evidence="2" id="KW-1185">Reference proteome</keyword>
<proteinExistence type="predicted"/>
<accession>A0ACC1M7S5</accession>
<comment type="caution">
    <text evidence="1">The sequence shown here is derived from an EMBL/GenBank/DDBJ whole genome shotgun (WGS) entry which is preliminary data.</text>
</comment>
<organism evidence="1 2">
    <name type="scientific">Coemansia aciculifera</name>
    <dbReference type="NCBI Taxonomy" id="417176"/>
    <lineage>
        <taxon>Eukaryota</taxon>
        <taxon>Fungi</taxon>
        <taxon>Fungi incertae sedis</taxon>
        <taxon>Zoopagomycota</taxon>
        <taxon>Kickxellomycotina</taxon>
        <taxon>Kickxellomycetes</taxon>
        <taxon>Kickxellales</taxon>
        <taxon>Kickxellaceae</taxon>
        <taxon>Coemansia</taxon>
    </lineage>
</organism>
<sequence length="433" mass="47494">MLGRSTAGRLVLARRTPALFFNGAQTPATRLLAPPHCMRLSQRGIFTSADWSNKRWLTPVAAVSVAVGVMTFAFVGYGMFFGPSAVYPKPVRTLLREAGMAYLRTADKQDLPRAVECYERALELLDELGGSDPRLAADSPHVTGVVARIAAVYADMGDLDGAIRAYTDLLHRILGDDGMADPRTQVALLLDRELPKERRENILRALGSANKLAETYEARAARSKRRSVLLADPDMEAGDVKEASRWYQWCLQVVMLTYQNHFNHLQLEKNQPLTNTPSFDPSTLPGYFSHQVVTSLFYNAATFFAGHGQFQYAVPLLQRGLDLLRRGADGKEEGVCRSCVLMSHLANAAVLTSDLPAAERWAIEGLALARQFPKNEDCLGSFVALTYNLGVVYEAADKLESARVQYRQAVEVARSIGDTGAEALATAALSRLA</sequence>